<dbReference type="GO" id="GO:0030313">
    <property type="term" value="C:cell envelope"/>
    <property type="evidence" value="ECO:0007669"/>
    <property type="project" value="UniProtKB-SubCell"/>
</dbReference>
<evidence type="ECO:0000256" key="1">
    <source>
        <dbReference type="ARBA" id="ARBA00004196"/>
    </source>
</evidence>
<dbReference type="EMBL" id="AGUD01000028">
    <property type="protein sequence ID" value="EHN12386.1"/>
    <property type="molecule type" value="Genomic_DNA"/>
</dbReference>
<protein>
    <submittedName>
        <fullName evidence="6">ABC-type sugar transport system periplasmic component</fullName>
    </submittedName>
</protein>
<sequence>MGVSACGSDDGGGSTEAATATTAGSSVVAAARKTVEALSGPDGTYTSPPTSGPKATPGKNVWVIGFGNLSPASVALEKEWKGSLAPALDWNVKYVDGKSDPNAWLEGIRNAVNAHADGIVTQFVDCASVKSGLLAAKKARIPVISINGADCDDTPLFTAVTTSNYGSLDEANAAYGKIQADWVIADSDGKADVVAMENVETSGTKLWTKAWQDAMAKCEGCSTDSVTWSFADLGPKLQQKTQQALLKNPKADYVFAQVDDAITAGIASGVQAAGRKAKIVGFDCDPNVLKLMKAGKVAACFTATPTWPAYSAADGLVRAFAGEQPAKDSGRGLMLVTPDVNFPSDLSKYPEPAIDFRKIYQATWGVG</sequence>
<evidence type="ECO:0000256" key="2">
    <source>
        <dbReference type="ARBA" id="ARBA00007639"/>
    </source>
</evidence>
<dbReference type="PANTHER" id="PTHR46847">
    <property type="entry name" value="D-ALLOSE-BINDING PERIPLASMIC PROTEIN-RELATED"/>
    <property type="match status" value="1"/>
</dbReference>
<dbReference type="SUPFAM" id="SSF53822">
    <property type="entry name" value="Periplasmic binding protein-like I"/>
    <property type="match status" value="1"/>
</dbReference>
<dbReference type="AlphaFoldDB" id="H0E1P3"/>
<evidence type="ECO:0000259" key="5">
    <source>
        <dbReference type="Pfam" id="PF13407"/>
    </source>
</evidence>
<accession>H0E1P3</accession>
<evidence type="ECO:0000313" key="6">
    <source>
        <dbReference type="EMBL" id="EHN12386.1"/>
    </source>
</evidence>
<proteinExistence type="inferred from homology"/>
<evidence type="ECO:0000313" key="7">
    <source>
        <dbReference type="Proteomes" id="UP000005143"/>
    </source>
</evidence>
<comment type="caution">
    <text evidence="6">The sequence shown here is derived from an EMBL/GenBank/DDBJ whole genome shotgun (WGS) entry which is preliminary data.</text>
</comment>
<comment type="subcellular location">
    <subcellularLocation>
        <location evidence="1">Cell envelope</location>
    </subcellularLocation>
</comment>
<feature type="region of interest" description="Disordered" evidence="4">
    <location>
        <begin position="1"/>
        <end position="25"/>
    </location>
</feature>
<dbReference type="Proteomes" id="UP000005143">
    <property type="component" value="Unassembled WGS sequence"/>
</dbReference>
<dbReference type="PANTHER" id="PTHR46847:SF1">
    <property type="entry name" value="D-ALLOSE-BINDING PERIPLASMIC PROTEIN-RELATED"/>
    <property type="match status" value="1"/>
</dbReference>
<evidence type="ECO:0000256" key="4">
    <source>
        <dbReference type="SAM" id="MobiDB-lite"/>
    </source>
</evidence>
<dbReference type="GO" id="GO:0030246">
    <property type="term" value="F:carbohydrate binding"/>
    <property type="evidence" value="ECO:0007669"/>
    <property type="project" value="UniProtKB-ARBA"/>
</dbReference>
<evidence type="ECO:0000256" key="3">
    <source>
        <dbReference type="ARBA" id="ARBA00022729"/>
    </source>
</evidence>
<keyword evidence="6" id="KW-0813">Transport</keyword>
<reference evidence="6 7" key="1">
    <citation type="journal article" date="2013" name="Biodegradation">
        <title>Quantitative proteomic analysis of ibuprofen-degrading Patulibacter sp. strain I11.</title>
        <authorList>
            <person name="Almeida B."/>
            <person name="Kjeldal H."/>
            <person name="Lolas I."/>
            <person name="Knudsen A.D."/>
            <person name="Carvalho G."/>
            <person name="Nielsen K.L."/>
            <person name="Barreto Crespo M.T."/>
            <person name="Stensballe A."/>
            <person name="Nielsen J.L."/>
        </authorList>
    </citation>
    <scope>NUCLEOTIDE SEQUENCE [LARGE SCALE GENOMIC DNA]</scope>
    <source>
        <strain evidence="6 7">I11</strain>
    </source>
</reference>
<dbReference type="Gene3D" id="3.40.50.2300">
    <property type="match status" value="2"/>
</dbReference>
<dbReference type="Pfam" id="PF13407">
    <property type="entry name" value="Peripla_BP_4"/>
    <property type="match status" value="1"/>
</dbReference>
<comment type="similarity">
    <text evidence="2">Belongs to the bacterial solute-binding protein 2 family.</text>
</comment>
<feature type="compositionally biased region" description="Low complexity" evidence="4">
    <location>
        <begin position="15"/>
        <end position="25"/>
    </location>
</feature>
<keyword evidence="6" id="KW-0762">Sugar transport</keyword>
<dbReference type="CDD" id="cd01536">
    <property type="entry name" value="PBP1_ABC_sugar_binding-like"/>
    <property type="match status" value="1"/>
</dbReference>
<dbReference type="InterPro" id="IPR025997">
    <property type="entry name" value="SBP_2_dom"/>
</dbReference>
<keyword evidence="7" id="KW-1185">Reference proteome</keyword>
<keyword evidence="3" id="KW-0732">Signal</keyword>
<organism evidence="6 7">
    <name type="scientific">Patulibacter medicamentivorans</name>
    <dbReference type="NCBI Taxonomy" id="1097667"/>
    <lineage>
        <taxon>Bacteria</taxon>
        <taxon>Bacillati</taxon>
        <taxon>Actinomycetota</taxon>
        <taxon>Thermoleophilia</taxon>
        <taxon>Solirubrobacterales</taxon>
        <taxon>Patulibacteraceae</taxon>
        <taxon>Patulibacter</taxon>
    </lineage>
</organism>
<gene>
    <name evidence="6" type="ORF">PAI11_07050</name>
</gene>
<name>H0E1P3_9ACTN</name>
<dbReference type="InterPro" id="IPR028082">
    <property type="entry name" value="Peripla_BP_I"/>
</dbReference>
<feature type="domain" description="Periplasmic binding protein" evidence="5">
    <location>
        <begin position="85"/>
        <end position="323"/>
    </location>
</feature>